<evidence type="ECO:0000256" key="2">
    <source>
        <dbReference type="ARBA" id="ARBA00005991"/>
    </source>
</evidence>
<feature type="region of interest" description="Disordered" evidence="5">
    <location>
        <begin position="228"/>
        <end position="315"/>
    </location>
</feature>
<dbReference type="Gene3D" id="3.30.70.330">
    <property type="match status" value="1"/>
</dbReference>
<feature type="region of interest" description="Disordered" evidence="5">
    <location>
        <begin position="334"/>
        <end position="360"/>
    </location>
</feature>
<gene>
    <name evidence="7" type="ORF">EHS25_007659</name>
</gene>
<evidence type="ECO:0000256" key="1">
    <source>
        <dbReference type="ARBA" id="ARBA00004123"/>
    </source>
</evidence>
<evidence type="ECO:0000313" key="8">
    <source>
        <dbReference type="Proteomes" id="UP000279259"/>
    </source>
</evidence>
<accession>A0A427YQG2</accession>
<reference evidence="7 8" key="1">
    <citation type="submission" date="2018-11" db="EMBL/GenBank/DDBJ databases">
        <title>Genome sequence of Saitozyma podzolica DSM 27192.</title>
        <authorList>
            <person name="Aliyu H."/>
            <person name="Gorte O."/>
            <person name="Ochsenreither K."/>
        </authorList>
    </citation>
    <scope>NUCLEOTIDE SEQUENCE [LARGE SCALE GENOMIC DNA]</scope>
    <source>
        <strain evidence="7 8">DSM 27192</strain>
    </source>
</reference>
<keyword evidence="8" id="KW-1185">Reference proteome</keyword>
<dbReference type="GO" id="GO:0005737">
    <property type="term" value="C:cytoplasm"/>
    <property type="evidence" value="ECO:0007669"/>
    <property type="project" value="TreeGrafter"/>
</dbReference>
<dbReference type="GO" id="GO:0000184">
    <property type="term" value="P:nuclear-transcribed mRNA catabolic process, nonsense-mediated decay"/>
    <property type="evidence" value="ECO:0007669"/>
    <property type="project" value="UniProtKB-KW"/>
</dbReference>
<dbReference type="PANTHER" id="PTHR13112:SF0">
    <property type="entry name" value="FI21285P1"/>
    <property type="match status" value="1"/>
</dbReference>
<dbReference type="STRING" id="1890683.A0A427YQG2"/>
<proteinExistence type="inferred from homology"/>
<feature type="compositionally biased region" description="Acidic residues" evidence="5">
    <location>
        <begin position="300"/>
        <end position="315"/>
    </location>
</feature>
<dbReference type="InterPro" id="IPR005120">
    <property type="entry name" value="UPF3_dom"/>
</dbReference>
<dbReference type="InterPro" id="IPR039722">
    <property type="entry name" value="Upf3"/>
</dbReference>
<dbReference type="InterPro" id="IPR012677">
    <property type="entry name" value="Nucleotide-bd_a/b_plait_sf"/>
</dbReference>
<evidence type="ECO:0000259" key="6">
    <source>
        <dbReference type="Pfam" id="PF03467"/>
    </source>
</evidence>
<keyword evidence="3" id="KW-0866">Nonsense-mediated mRNA decay</keyword>
<evidence type="ECO:0000256" key="5">
    <source>
        <dbReference type="SAM" id="MobiDB-lite"/>
    </source>
</evidence>
<dbReference type="GO" id="GO:0005730">
    <property type="term" value="C:nucleolus"/>
    <property type="evidence" value="ECO:0007669"/>
    <property type="project" value="TreeGrafter"/>
</dbReference>
<sequence length="360" mass="37346">MPARPSDGHGAGGAGSAPRLKLVIRRLPPALPEETFWKSVAPFVTDQTCQWKRYIKGRAADAFGAQPVHSRAYCLMTTPDALVAFHRGFDGHVFRSKTGAEYQAVVEYAPLQKTPLKTKVKVDARQGTIDDDPDYKSFLESLNAPATKPALEVSVPPPQPTSTPLLDHLRAHAKSGGKASRKAKAESSSTDIARNSALASVSAAAARRAPQSQGGVVMVAGKGRDVKITASGSGDAPATATEGKHKQKEGGGGKGKGKKGKGGGGSGGGGAGGAGGGAAGDNHQQIRPSDLRAPPPHEEEREEAEAEAVDADEAEVEVKVPAAEVAVVVMLKEVVLDQRNDPEPVGEDGEMGGNARREAR</sequence>
<dbReference type="AlphaFoldDB" id="A0A427YQG2"/>
<organism evidence="7 8">
    <name type="scientific">Saitozyma podzolica</name>
    <dbReference type="NCBI Taxonomy" id="1890683"/>
    <lineage>
        <taxon>Eukaryota</taxon>
        <taxon>Fungi</taxon>
        <taxon>Dikarya</taxon>
        <taxon>Basidiomycota</taxon>
        <taxon>Agaricomycotina</taxon>
        <taxon>Tremellomycetes</taxon>
        <taxon>Tremellales</taxon>
        <taxon>Trimorphomycetaceae</taxon>
        <taxon>Saitozyma</taxon>
    </lineage>
</organism>
<dbReference type="OrthoDB" id="18087at2759"/>
<comment type="subcellular location">
    <subcellularLocation>
        <location evidence="1">Nucleus</location>
    </subcellularLocation>
</comment>
<dbReference type="SUPFAM" id="SSF54928">
    <property type="entry name" value="RNA-binding domain, RBD"/>
    <property type="match status" value="1"/>
</dbReference>
<name>A0A427YQG2_9TREE</name>
<keyword evidence="4" id="KW-0539">Nucleus</keyword>
<comment type="caution">
    <text evidence="7">The sequence shown here is derived from an EMBL/GenBank/DDBJ whole genome shotgun (WGS) entry which is preliminary data.</text>
</comment>
<comment type="similarity">
    <text evidence="2">Belongs to the RENT3 family.</text>
</comment>
<evidence type="ECO:0000256" key="3">
    <source>
        <dbReference type="ARBA" id="ARBA00023161"/>
    </source>
</evidence>
<evidence type="ECO:0000256" key="4">
    <source>
        <dbReference type="ARBA" id="ARBA00023242"/>
    </source>
</evidence>
<feature type="compositionally biased region" description="Basic and acidic residues" evidence="5">
    <location>
        <begin position="242"/>
        <end position="251"/>
    </location>
</feature>
<dbReference type="EMBL" id="RSCD01000004">
    <property type="protein sequence ID" value="RSH93305.1"/>
    <property type="molecule type" value="Genomic_DNA"/>
</dbReference>
<dbReference type="GO" id="GO:0045727">
    <property type="term" value="P:positive regulation of translation"/>
    <property type="evidence" value="ECO:0007669"/>
    <property type="project" value="TreeGrafter"/>
</dbReference>
<dbReference type="Proteomes" id="UP000279259">
    <property type="component" value="Unassembled WGS sequence"/>
</dbReference>
<dbReference type="CDD" id="cd12455">
    <property type="entry name" value="RRM_like_Smg4_UPF3"/>
    <property type="match status" value="1"/>
</dbReference>
<dbReference type="Pfam" id="PF03467">
    <property type="entry name" value="Smg4_UPF3"/>
    <property type="match status" value="1"/>
</dbReference>
<feature type="compositionally biased region" description="Gly residues" evidence="5">
    <location>
        <begin position="262"/>
        <end position="279"/>
    </location>
</feature>
<protein>
    <recommendedName>
        <fullName evidence="6">UPF3 domain-containing protein</fullName>
    </recommendedName>
</protein>
<dbReference type="GO" id="GO:0003729">
    <property type="term" value="F:mRNA binding"/>
    <property type="evidence" value="ECO:0007669"/>
    <property type="project" value="TreeGrafter"/>
</dbReference>
<dbReference type="InterPro" id="IPR035979">
    <property type="entry name" value="RBD_domain_sf"/>
</dbReference>
<feature type="region of interest" description="Disordered" evidence="5">
    <location>
        <begin position="172"/>
        <end position="193"/>
    </location>
</feature>
<evidence type="ECO:0000313" key="7">
    <source>
        <dbReference type="EMBL" id="RSH93305.1"/>
    </source>
</evidence>
<feature type="compositionally biased region" description="Basic residues" evidence="5">
    <location>
        <begin position="172"/>
        <end position="182"/>
    </location>
</feature>
<dbReference type="PANTHER" id="PTHR13112">
    <property type="entry name" value="UPF3 REGULATOR OF NONSENSE TRANSCRIPTS-LIKE PROTEIN"/>
    <property type="match status" value="1"/>
</dbReference>
<feature type="domain" description="UPF3" evidence="6">
    <location>
        <begin position="19"/>
        <end position="171"/>
    </location>
</feature>